<proteinExistence type="inferred from homology"/>
<reference evidence="4 5" key="1">
    <citation type="submission" date="2021-11" db="EMBL/GenBank/DDBJ databases">
        <authorList>
            <person name="Lee D.-H."/>
            <person name="Kim S.-B."/>
        </authorList>
    </citation>
    <scope>NUCLEOTIDE SEQUENCE [LARGE SCALE GENOMIC DNA]</scope>
    <source>
        <strain evidence="4 5">KCTC 52223</strain>
    </source>
</reference>
<evidence type="ECO:0000256" key="2">
    <source>
        <dbReference type="RuleBase" id="RU363072"/>
    </source>
</evidence>
<dbReference type="RefSeq" id="WP_230549312.1">
    <property type="nucleotide sequence ID" value="NZ_JAJISD010000001.1"/>
</dbReference>
<dbReference type="EMBL" id="JAJISD010000001">
    <property type="protein sequence ID" value="MCC8428113.1"/>
    <property type="molecule type" value="Genomic_DNA"/>
</dbReference>
<dbReference type="Proteomes" id="UP001198862">
    <property type="component" value="Unassembled WGS sequence"/>
</dbReference>
<dbReference type="InterPro" id="IPR052932">
    <property type="entry name" value="OprB_Porin"/>
</dbReference>
<name>A0ABS8KPY9_9HYPH</name>
<dbReference type="Pfam" id="PF04966">
    <property type="entry name" value="OprB"/>
    <property type="match status" value="1"/>
</dbReference>
<evidence type="ECO:0000256" key="3">
    <source>
        <dbReference type="SAM" id="MobiDB-lite"/>
    </source>
</evidence>
<gene>
    <name evidence="4" type="ORF">LJ725_03980</name>
</gene>
<evidence type="ECO:0000256" key="1">
    <source>
        <dbReference type="ARBA" id="ARBA00008769"/>
    </source>
</evidence>
<organism evidence="4 5">
    <name type="scientific">Reyranella aquatilis</name>
    <dbReference type="NCBI Taxonomy" id="2035356"/>
    <lineage>
        <taxon>Bacteria</taxon>
        <taxon>Pseudomonadati</taxon>
        <taxon>Pseudomonadota</taxon>
        <taxon>Alphaproteobacteria</taxon>
        <taxon>Hyphomicrobiales</taxon>
        <taxon>Reyranellaceae</taxon>
        <taxon>Reyranella</taxon>
    </lineage>
</organism>
<dbReference type="InterPro" id="IPR007049">
    <property type="entry name" value="Carb-sel_porin_OprB"/>
</dbReference>
<comment type="similarity">
    <text evidence="1 2">Belongs to the OprB family.</text>
</comment>
<comment type="caution">
    <text evidence="4">The sequence shown here is derived from an EMBL/GenBank/DDBJ whole genome shotgun (WGS) entry which is preliminary data.</text>
</comment>
<protein>
    <submittedName>
        <fullName evidence="4">Carbohydrate porin</fullName>
    </submittedName>
</protein>
<keyword evidence="5" id="KW-1185">Reference proteome</keyword>
<feature type="region of interest" description="Disordered" evidence="3">
    <location>
        <begin position="1"/>
        <end position="20"/>
    </location>
</feature>
<dbReference type="PANTHER" id="PTHR37944">
    <property type="entry name" value="PORIN B"/>
    <property type="match status" value="1"/>
</dbReference>
<dbReference type="InterPro" id="IPR038673">
    <property type="entry name" value="OprB_sf"/>
</dbReference>
<evidence type="ECO:0000313" key="4">
    <source>
        <dbReference type="EMBL" id="MCC8428113.1"/>
    </source>
</evidence>
<sequence length="454" mass="48521">MQFKVGPSQKEFRRQGASSAVDVHRPSEGTRLVALALMVIGLALSISAGRAHAQASPAISGNPSATDYSVVGTGWLGRQLGLKDDWGLKLGGLWLADTNLVVAGGSVPGGWTNNQAFFLGLAIDANKLVGWRGASFGFQFLQFNGADTNEQAGSVAGYNGIVGHTPYSRTELLEAYYLQEMIKEVLSIRMGRTIPTYDFGNVLRPVVMSDANQNIPAVSGLLWTPIFVNASMIGAMMGYHNPGNGVTVNFTPSSSFYLNIGVYDGNRARGVQTGVSPPQFNGYWFNIAEVGVDWQIGPGGHPGQLGIGLWRQTGELAVQGVTENGTGGFYLFGSQRIVRAVHSAAPDSSISVFFQFGANASVTLPITQYYGIGATFFGLIPRRAQDSFGIGAGLSRMNQLLFQRPSEVMVQAYYQAHLFASTFLQPTVTYIPTPALAPDLPGALATTMRLTVLF</sequence>
<dbReference type="Gene3D" id="2.40.160.180">
    <property type="entry name" value="Carbohydrate-selective porin OprB"/>
    <property type="match status" value="1"/>
</dbReference>
<accession>A0ABS8KPY9</accession>
<evidence type="ECO:0000313" key="5">
    <source>
        <dbReference type="Proteomes" id="UP001198862"/>
    </source>
</evidence>
<dbReference type="PANTHER" id="PTHR37944:SF1">
    <property type="entry name" value="PORIN B"/>
    <property type="match status" value="1"/>
</dbReference>